<dbReference type="NCBIfam" id="NF009159">
    <property type="entry name" value="PRK12504.1"/>
    <property type="match status" value="1"/>
</dbReference>
<dbReference type="RefSeq" id="WP_092630895.1">
    <property type="nucleotide sequence ID" value="NZ_FNQT01000001.1"/>
</dbReference>
<dbReference type="OrthoDB" id="99605at2157"/>
<dbReference type="STRING" id="555874.SAMN04488065_0497"/>
<keyword evidence="3" id="KW-1003">Cell membrane</keyword>
<feature type="transmembrane region" description="Helical" evidence="7">
    <location>
        <begin position="6"/>
        <end position="24"/>
    </location>
</feature>
<evidence type="ECO:0000256" key="3">
    <source>
        <dbReference type="ARBA" id="ARBA00022475"/>
    </source>
</evidence>
<feature type="transmembrane region" description="Helical" evidence="7">
    <location>
        <begin position="31"/>
        <end position="48"/>
    </location>
</feature>
<dbReference type="AlphaFoldDB" id="A0A1H3W231"/>
<keyword evidence="5 7" id="KW-1133">Transmembrane helix</keyword>
<keyword evidence="6 7" id="KW-0472">Membrane</keyword>
<dbReference type="Gene3D" id="1.20.120.1200">
    <property type="entry name" value="NADH-ubiquinone/plastoquinone oxidoreductase chain 6, subunit NuoJ"/>
    <property type="match status" value="1"/>
</dbReference>
<evidence type="ECO:0000256" key="7">
    <source>
        <dbReference type="SAM" id="Phobius"/>
    </source>
</evidence>
<dbReference type="InterPro" id="IPR050616">
    <property type="entry name" value="CPA3_Na-H_Antiporter_A"/>
</dbReference>
<name>A0A1H3W231_9EURY</name>
<feature type="domain" description="MrpA C-terminal/MbhD" evidence="8">
    <location>
        <begin position="12"/>
        <end position="76"/>
    </location>
</feature>
<dbReference type="InterPro" id="IPR042106">
    <property type="entry name" value="Nuo/plastoQ_OxRdtase_6_NuoJ"/>
</dbReference>
<evidence type="ECO:0000313" key="10">
    <source>
        <dbReference type="EMBL" id="SDZ81103.1"/>
    </source>
</evidence>
<feature type="transmembrane region" description="Helical" evidence="7">
    <location>
        <begin position="54"/>
        <end position="73"/>
    </location>
</feature>
<dbReference type="Pfam" id="PF13244">
    <property type="entry name" value="MbhD"/>
    <property type="match status" value="1"/>
</dbReference>
<dbReference type="InterPro" id="IPR025383">
    <property type="entry name" value="MrpA_C/MbhD"/>
</dbReference>
<reference evidence="10 11" key="1">
    <citation type="submission" date="2016-10" db="EMBL/GenBank/DDBJ databases">
        <authorList>
            <person name="de Groot N.N."/>
        </authorList>
    </citation>
    <scope>NUCLEOTIDE SEQUENCE [LARGE SCALE GENOMIC DNA]</scope>
    <source>
        <strain evidence="10 11">CGMCC 1.8712</strain>
    </source>
</reference>
<feature type="transmembrane region" description="Helical" evidence="7">
    <location>
        <begin position="155"/>
        <end position="172"/>
    </location>
</feature>
<keyword evidence="11" id="KW-1185">Reference proteome</keyword>
<protein>
    <submittedName>
        <fullName evidence="10">Multisubunit sodium/proton antiporter, MrpB subunit</fullName>
    </submittedName>
</protein>
<evidence type="ECO:0000256" key="5">
    <source>
        <dbReference type="ARBA" id="ARBA00022989"/>
    </source>
</evidence>
<evidence type="ECO:0000259" key="9">
    <source>
        <dbReference type="Pfam" id="PF20501"/>
    </source>
</evidence>
<keyword evidence="2" id="KW-0813">Transport</keyword>
<evidence type="ECO:0000256" key="1">
    <source>
        <dbReference type="ARBA" id="ARBA00004651"/>
    </source>
</evidence>
<evidence type="ECO:0000259" key="8">
    <source>
        <dbReference type="Pfam" id="PF13244"/>
    </source>
</evidence>
<dbReference type="InterPro" id="IPR046806">
    <property type="entry name" value="MrpA_C/MbhE"/>
</dbReference>
<dbReference type="Proteomes" id="UP000236755">
    <property type="component" value="Unassembled WGS sequence"/>
</dbReference>
<dbReference type="PANTHER" id="PTHR43373:SF1">
    <property type="entry name" value="NA(+)_H(+) ANTIPORTER SUBUNIT A"/>
    <property type="match status" value="1"/>
</dbReference>
<dbReference type="Pfam" id="PF20501">
    <property type="entry name" value="MbhE"/>
    <property type="match status" value="1"/>
</dbReference>
<gene>
    <name evidence="10" type="ORF">SAMN04488065_0497</name>
</gene>
<keyword evidence="4 7" id="KW-0812">Transmembrane</keyword>
<dbReference type="EMBL" id="FNQT01000001">
    <property type="protein sequence ID" value="SDZ81103.1"/>
    <property type="molecule type" value="Genomic_DNA"/>
</dbReference>
<feature type="transmembrane region" description="Helical" evidence="7">
    <location>
        <begin position="93"/>
        <end position="112"/>
    </location>
</feature>
<comment type="subcellular location">
    <subcellularLocation>
        <location evidence="1">Cell membrane</location>
        <topology evidence="1">Multi-pass membrane protein</topology>
    </subcellularLocation>
</comment>
<evidence type="ECO:0000256" key="4">
    <source>
        <dbReference type="ARBA" id="ARBA00022692"/>
    </source>
</evidence>
<evidence type="ECO:0000256" key="2">
    <source>
        <dbReference type="ARBA" id="ARBA00022448"/>
    </source>
</evidence>
<organism evidence="10 11">
    <name type="scientific">Haloplanus vescus</name>
    <dbReference type="NCBI Taxonomy" id="555874"/>
    <lineage>
        <taxon>Archaea</taxon>
        <taxon>Methanobacteriati</taxon>
        <taxon>Methanobacteriota</taxon>
        <taxon>Stenosarchaea group</taxon>
        <taxon>Halobacteria</taxon>
        <taxon>Halobacteriales</taxon>
        <taxon>Haloferacaceae</taxon>
        <taxon>Haloplanus</taxon>
    </lineage>
</organism>
<evidence type="ECO:0000313" key="11">
    <source>
        <dbReference type="Proteomes" id="UP000236755"/>
    </source>
</evidence>
<sequence length="178" mass="18249">MSAEFLVAAVLVFMVGSALAAALLRDVVASIVAFAGYSFGVAVLWSFLRAPDVALTEAAVGAGITTVLFLLTIARTTVSRSERFEGVSLRSGLAVVAIVVTVGATVPALPAMGAGGTPVLGGEVSQYYLDNAYDQTGVTNVVTAILVGYRGFDTLGEAAVVFAAGIAMLLVLRQEEFV</sequence>
<accession>A0A1H3W231</accession>
<proteinExistence type="predicted"/>
<feature type="domain" description="MrpA C-terminal/MbhE" evidence="9">
    <location>
        <begin position="97"/>
        <end position="174"/>
    </location>
</feature>
<dbReference type="PANTHER" id="PTHR43373">
    <property type="entry name" value="NA(+)/H(+) ANTIPORTER SUBUNIT"/>
    <property type="match status" value="1"/>
</dbReference>
<dbReference type="GO" id="GO:0005886">
    <property type="term" value="C:plasma membrane"/>
    <property type="evidence" value="ECO:0007669"/>
    <property type="project" value="UniProtKB-SubCell"/>
</dbReference>
<evidence type="ECO:0000256" key="6">
    <source>
        <dbReference type="ARBA" id="ARBA00023136"/>
    </source>
</evidence>